<sequence>MIKSITHKITAYVLVVILLAHNINTLVIVGDYLANQDFIAKTLCIQKDDQQGCNGKCHLKKQLAQNESGTNGKAPVQESKRVVLDVYFVSDVNAVEAQFISFHINKNKVFYQTPIITETYLSIDTPPPNVV</sequence>
<dbReference type="AlphaFoldDB" id="A0A2K1DWW2"/>
<proteinExistence type="predicted"/>
<comment type="caution">
    <text evidence="2">The sequence shown here is derived from an EMBL/GenBank/DDBJ whole genome shotgun (WGS) entry which is preliminary data.</text>
</comment>
<dbReference type="Proteomes" id="UP000236641">
    <property type="component" value="Unassembled WGS sequence"/>
</dbReference>
<protein>
    <submittedName>
        <fullName evidence="2">Uncharacterized protein</fullName>
    </submittedName>
</protein>
<keyword evidence="1" id="KW-0812">Transmembrane</keyword>
<reference evidence="2 3" key="1">
    <citation type="submission" date="2018-01" db="EMBL/GenBank/DDBJ databases">
        <title>The draft genome of Hanstruepera neustonica JCM19743.</title>
        <authorList>
            <person name="He R.-H."/>
            <person name="Du Z.-J."/>
        </authorList>
    </citation>
    <scope>NUCLEOTIDE SEQUENCE [LARGE SCALE GENOMIC DNA]</scope>
    <source>
        <strain evidence="2 3">JCM19743</strain>
    </source>
</reference>
<keyword evidence="1" id="KW-0472">Membrane</keyword>
<dbReference type="EMBL" id="POWF01000008">
    <property type="protein sequence ID" value="PNQ72489.1"/>
    <property type="molecule type" value="Genomic_DNA"/>
</dbReference>
<gene>
    <name evidence="2" type="ORF">C1T31_11925</name>
</gene>
<dbReference type="OrthoDB" id="980645at2"/>
<organism evidence="2 3">
    <name type="scientific">Hanstruepera neustonica</name>
    <dbReference type="NCBI Taxonomy" id="1445657"/>
    <lineage>
        <taxon>Bacteria</taxon>
        <taxon>Pseudomonadati</taxon>
        <taxon>Bacteroidota</taxon>
        <taxon>Flavobacteriia</taxon>
        <taxon>Flavobacteriales</taxon>
        <taxon>Flavobacteriaceae</taxon>
        <taxon>Hanstruepera</taxon>
    </lineage>
</organism>
<evidence type="ECO:0000256" key="1">
    <source>
        <dbReference type="SAM" id="Phobius"/>
    </source>
</evidence>
<feature type="transmembrane region" description="Helical" evidence="1">
    <location>
        <begin position="12"/>
        <end position="34"/>
    </location>
</feature>
<name>A0A2K1DWW2_9FLAO</name>
<keyword evidence="1" id="KW-1133">Transmembrane helix</keyword>
<keyword evidence="3" id="KW-1185">Reference proteome</keyword>
<evidence type="ECO:0000313" key="3">
    <source>
        <dbReference type="Proteomes" id="UP000236641"/>
    </source>
</evidence>
<dbReference type="RefSeq" id="WP_103052733.1">
    <property type="nucleotide sequence ID" value="NZ_POWF01000008.1"/>
</dbReference>
<evidence type="ECO:0000313" key="2">
    <source>
        <dbReference type="EMBL" id="PNQ72489.1"/>
    </source>
</evidence>
<accession>A0A2K1DWW2</accession>